<dbReference type="PROSITE" id="PS00174">
    <property type="entry name" value="P_GLUCOSE_ISOMERASE_2"/>
    <property type="match status" value="1"/>
</dbReference>
<feature type="active site" evidence="7">
    <location>
        <position position="391"/>
    </location>
</feature>
<dbReference type="InterPro" id="IPR035482">
    <property type="entry name" value="SIS_PGI_2"/>
</dbReference>
<dbReference type="EC" id="5.3.1.9" evidence="7"/>
<dbReference type="EMBL" id="JAUHTQ010000001">
    <property type="protein sequence ID" value="MDN4492223.1"/>
    <property type="molecule type" value="Genomic_DNA"/>
</dbReference>
<dbReference type="CDD" id="cd05015">
    <property type="entry name" value="SIS_PGI_1"/>
    <property type="match status" value="1"/>
</dbReference>
<dbReference type="Gene3D" id="3.40.50.10490">
    <property type="entry name" value="Glucose-6-phosphate isomerase like protein, domain 1"/>
    <property type="match status" value="2"/>
</dbReference>
<dbReference type="Pfam" id="PF00342">
    <property type="entry name" value="PGI"/>
    <property type="match status" value="1"/>
</dbReference>
<sequence length="407" mass="45431">MMLTFNSPIQIINSCNQIPDMSHYHEISFNELLKINLVAEEIKNNAQILLVIGVGGSFLGSRAVIDALSPYFDQSDLGVKVIYAGQNMSGAYLNQLLAYLHNKEVYVNVISKSGSTMEPALAFRLIKKYMEKRYGAFSKNRIIITTDATNGILKQVADIEGYRQFVIPSNIGGRYSVFTPAGLLPIAVTGVDIEEFLNGAKQADTDTNGDTSNHAAQQYAFTRYELYKQGYSVELLASFEPRLSNLHEWWKQLFGESEGKEYKGLYPSTVNYSTDLHAIGQFIQEGSRIMFETLIHFEEVEADMEIPFTIDDIDGLNYLGGRSMNSINAISKDGVALAHEEGGVPVVKIVMPKLDAYHVGYLMFFFMKACVISASLLEVNPFDQPGVEAYKRKMVELLKNEAVLVKE</sequence>
<comment type="similarity">
    <text evidence="2 7 8">Belongs to the GPI family.</text>
</comment>
<dbReference type="RefSeq" id="WP_301136328.1">
    <property type="nucleotide sequence ID" value="NZ_JAUHTQ010000001.1"/>
</dbReference>
<dbReference type="PANTHER" id="PTHR11469">
    <property type="entry name" value="GLUCOSE-6-PHOSPHATE ISOMERASE"/>
    <property type="match status" value="1"/>
</dbReference>
<feature type="active site" description="Proton donor" evidence="7">
    <location>
        <position position="256"/>
    </location>
</feature>
<name>A0ABT8GLD1_9BACL</name>
<organism evidence="9 10">
    <name type="scientific">Ureibacillus aquaedulcis</name>
    <dbReference type="NCBI Taxonomy" id="3058421"/>
    <lineage>
        <taxon>Bacteria</taxon>
        <taxon>Bacillati</taxon>
        <taxon>Bacillota</taxon>
        <taxon>Bacilli</taxon>
        <taxon>Bacillales</taxon>
        <taxon>Caryophanaceae</taxon>
        <taxon>Ureibacillus</taxon>
    </lineage>
</organism>
<evidence type="ECO:0000313" key="9">
    <source>
        <dbReference type="EMBL" id="MDN4492223.1"/>
    </source>
</evidence>
<dbReference type="PANTHER" id="PTHR11469:SF1">
    <property type="entry name" value="GLUCOSE-6-PHOSPHATE ISOMERASE"/>
    <property type="match status" value="1"/>
</dbReference>
<evidence type="ECO:0000256" key="6">
    <source>
        <dbReference type="ARBA" id="ARBA00029321"/>
    </source>
</evidence>
<evidence type="ECO:0000256" key="4">
    <source>
        <dbReference type="ARBA" id="ARBA00023152"/>
    </source>
</evidence>
<keyword evidence="4 7" id="KW-0324">Glycolysis</keyword>
<keyword evidence="7" id="KW-0963">Cytoplasm</keyword>
<dbReference type="Proteomes" id="UP001172743">
    <property type="component" value="Unassembled WGS sequence"/>
</dbReference>
<evidence type="ECO:0000256" key="5">
    <source>
        <dbReference type="ARBA" id="ARBA00023235"/>
    </source>
</evidence>
<evidence type="ECO:0000256" key="1">
    <source>
        <dbReference type="ARBA" id="ARBA00004926"/>
    </source>
</evidence>
<dbReference type="InterPro" id="IPR018189">
    <property type="entry name" value="Phosphoglucose_isomerase_CS"/>
</dbReference>
<accession>A0ABT8GLD1</accession>
<evidence type="ECO:0000256" key="8">
    <source>
        <dbReference type="RuleBase" id="RU000612"/>
    </source>
</evidence>
<comment type="pathway">
    <text evidence="7">Carbohydrate biosynthesis; gluconeogenesis.</text>
</comment>
<evidence type="ECO:0000256" key="7">
    <source>
        <dbReference type="HAMAP-Rule" id="MF_00473"/>
    </source>
</evidence>
<evidence type="ECO:0000313" key="10">
    <source>
        <dbReference type="Proteomes" id="UP001172743"/>
    </source>
</evidence>
<gene>
    <name evidence="7" type="primary">pgi</name>
    <name evidence="9" type="ORF">QYB95_01605</name>
</gene>
<dbReference type="InterPro" id="IPR035476">
    <property type="entry name" value="SIS_PGI_1"/>
</dbReference>
<reference evidence="9" key="1">
    <citation type="submission" date="2023-07" db="EMBL/GenBank/DDBJ databases">
        <title>Ureibacillus sp. isolated from freshwater well.</title>
        <authorList>
            <person name="Kirdat K."/>
            <person name="Bhatt A."/>
            <person name="Teware R."/>
            <person name="Bhavsar Y."/>
            <person name="Yadav A."/>
        </authorList>
    </citation>
    <scope>NUCLEOTIDE SEQUENCE</scope>
    <source>
        <strain evidence="9">BA0131</strain>
    </source>
</reference>
<dbReference type="NCBIfam" id="NF010697">
    <property type="entry name" value="PRK14097.1"/>
    <property type="match status" value="1"/>
</dbReference>
<dbReference type="CDD" id="cd05016">
    <property type="entry name" value="SIS_PGI_2"/>
    <property type="match status" value="1"/>
</dbReference>
<comment type="caution">
    <text evidence="9">The sequence shown here is derived from an EMBL/GenBank/DDBJ whole genome shotgun (WGS) entry which is preliminary data.</text>
</comment>
<protein>
    <recommendedName>
        <fullName evidence="7">Glucose-6-phosphate isomerase</fullName>
        <shortName evidence="7">GPI</shortName>
        <ecNumber evidence="7">5.3.1.9</ecNumber>
    </recommendedName>
    <alternativeName>
        <fullName evidence="7">Phosphoglucose isomerase</fullName>
        <shortName evidence="7">PGI</shortName>
    </alternativeName>
    <alternativeName>
        <fullName evidence="7">Phosphohexose isomerase</fullName>
        <shortName evidence="7">PHI</shortName>
    </alternativeName>
</protein>
<dbReference type="PROSITE" id="PS51463">
    <property type="entry name" value="P_GLUCOSE_ISOMERASE_3"/>
    <property type="match status" value="1"/>
</dbReference>
<dbReference type="PROSITE" id="PS00765">
    <property type="entry name" value="P_GLUCOSE_ISOMERASE_1"/>
    <property type="match status" value="1"/>
</dbReference>
<dbReference type="HAMAP" id="MF_00473">
    <property type="entry name" value="G6P_isomerase"/>
    <property type="match status" value="1"/>
</dbReference>
<comment type="function">
    <text evidence="7">Catalyzes the reversible isomerization of glucose-6-phosphate to fructose-6-phosphate.</text>
</comment>
<comment type="catalytic activity">
    <reaction evidence="6 7 8">
        <text>alpha-D-glucose 6-phosphate = beta-D-fructose 6-phosphate</text>
        <dbReference type="Rhea" id="RHEA:11816"/>
        <dbReference type="ChEBI" id="CHEBI:57634"/>
        <dbReference type="ChEBI" id="CHEBI:58225"/>
        <dbReference type="EC" id="5.3.1.9"/>
    </reaction>
</comment>
<dbReference type="GO" id="GO:0004347">
    <property type="term" value="F:glucose-6-phosphate isomerase activity"/>
    <property type="evidence" value="ECO:0007669"/>
    <property type="project" value="UniProtKB-EC"/>
</dbReference>
<dbReference type="InterPro" id="IPR001672">
    <property type="entry name" value="G6P_Isomerase"/>
</dbReference>
<keyword evidence="5 7" id="KW-0413">Isomerase</keyword>
<comment type="pathway">
    <text evidence="1 7 8">Carbohydrate degradation; glycolysis; D-glyceraldehyde 3-phosphate and glycerone phosphate from D-glucose: step 2/4.</text>
</comment>
<dbReference type="SUPFAM" id="SSF53697">
    <property type="entry name" value="SIS domain"/>
    <property type="match status" value="1"/>
</dbReference>
<dbReference type="InterPro" id="IPR046348">
    <property type="entry name" value="SIS_dom_sf"/>
</dbReference>
<keyword evidence="10" id="KW-1185">Reference proteome</keyword>
<comment type="caution">
    <text evidence="7">Lacks conserved residue(s) required for the propagation of feature annotation.</text>
</comment>
<comment type="subcellular location">
    <subcellularLocation>
        <location evidence="7">Cytoplasm</location>
    </subcellularLocation>
</comment>
<proteinExistence type="inferred from homology"/>
<evidence type="ECO:0000256" key="3">
    <source>
        <dbReference type="ARBA" id="ARBA00022432"/>
    </source>
</evidence>
<keyword evidence="3 7" id="KW-0312">Gluconeogenesis</keyword>
<dbReference type="PRINTS" id="PR00662">
    <property type="entry name" value="G6PISOMERASE"/>
</dbReference>
<evidence type="ECO:0000256" key="2">
    <source>
        <dbReference type="ARBA" id="ARBA00006604"/>
    </source>
</evidence>